<dbReference type="OrthoDB" id="6021714at2759"/>
<reference evidence="2" key="1">
    <citation type="journal article" date="2003" name="Genome Biol.">
        <title>An integrated gene annotation and transcriptional profiling approach towards the full gene content of the Drosophila genome.</title>
        <authorList>
            <person name="Hild M."/>
            <person name="Beckmann B."/>
            <person name="Haas S.A."/>
            <person name="Koch B."/>
            <person name="Solovyev V."/>
            <person name="Busold C."/>
            <person name="Fellenberg K."/>
            <person name="Boutros M."/>
            <person name="Vingron M."/>
            <person name="Sauer F."/>
            <person name="Hoheisel J.D."/>
            <person name="Paro R."/>
        </authorList>
    </citation>
    <scope>NUCLEOTIDE SEQUENCE</scope>
</reference>
<dbReference type="ExpressionAtlas" id="Q6IM22">
    <property type="expression patterns" value="baseline and differential"/>
</dbReference>
<dbReference type="EMBL" id="BK001844">
    <property type="protein sequence ID" value="DAA02690.1"/>
    <property type="molecule type" value="Genomic_DNA"/>
</dbReference>
<dbReference type="AlphaFoldDB" id="Q6IM22"/>
<organism evidence="2">
    <name type="scientific">Drosophila melanogaster</name>
    <name type="common">Fruit fly</name>
    <dbReference type="NCBI Taxonomy" id="7227"/>
    <lineage>
        <taxon>Eukaryota</taxon>
        <taxon>Metazoa</taxon>
        <taxon>Ecdysozoa</taxon>
        <taxon>Arthropoda</taxon>
        <taxon>Hexapoda</taxon>
        <taxon>Insecta</taxon>
        <taxon>Pterygota</taxon>
        <taxon>Neoptera</taxon>
        <taxon>Endopterygota</taxon>
        <taxon>Diptera</taxon>
        <taxon>Brachycera</taxon>
        <taxon>Muscomorpha</taxon>
        <taxon>Ephydroidea</taxon>
        <taxon>Drosophilidae</taxon>
        <taxon>Drosophila</taxon>
        <taxon>Sophophora</taxon>
    </lineage>
</organism>
<dbReference type="VEuPathDB" id="VectorBase:FBgn0262139"/>
<proteinExistence type="predicted"/>
<feature type="compositionally biased region" description="Basic residues" evidence="1">
    <location>
        <begin position="264"/>
        <end position="292"/>
    </location>
</feature>
<feature type="region of interest" description="Disordered" evidence="1">
    <location>
        <begin position="264"/>
        <end position="300"/>
    </location>
</feature>
<name>Q6IM22_DROME</name>
<evidence type="ECO:0000256" key="1">
    <source>
        <dbReference type="SAM" id="MobiDB-lite"/>
    </source>
</evidence>
<feature type="compositionally biased region" description="Polar residues" evidence="1">
    <location>
        <begin position="160"/>
        <end position="181"/>
    </location>
</feature>
<gene>
    <name evidence="2" type="ORF">HDC07747</name>
</gene>
<evidence type="ECO:0000313" key="2">
    <source>
        <dbReference type="EMBL" id="DAA02690.1"/>
    </source>
</evidence>
<feature type="region of interest" description="Disordered" evidence="1">
    <location>
        <begin position="160"/>
        <end position="188"/>
    </location>
</feature>
<protein>
    <submittedName>
        <fullName evidence="2">HDC07747</fullName>
    </submittedName>
</protein>
<sequence>MYGMYRDPVMQIQEITGRQQRLINIDKFYEIGGVPGSSAGDFYQDSPTQDSSAIIVITPTIKPSIGWHIHNILNWDSIFITAKAKTPRQTDGRTQRQTDAPLDGQLERRQHSVLTLTLHDCDSEVEAPFAWGCQLAMRRSKFRRCSADEMTMMTMLLSSDQQHPAIQPSNHLQPASQPTNRPNDRGDRPCFLMRGEAIVYRQFSCRAEVNADQKHREELLEMEHHGSGFVASPWAAVLGHHSMASDAGFAAAAAAAHVQNHSMHHPIHSHHHHHSHSHPHPHPHSHPHHHPHLGTAGGMPMDLHVPQGFPYYSYEVQAEHYRGANIDETHN</sequence>
<accession>Q6IM22</accession>
<feature type="region of interest" description="Disordered" evidence="1">
    <location>
        <begin position="85"/>
        <end position="106"/>
    </location>
</feature>